<feature type="compositionally biased region" description="Low complexity" evidence="4">
    <location>
        <begin position="100"/>
        <end position="118"/>
    </location>
</feature>
<dbReference type="Pfam" id="PF00172">
    <property type="entry name" value="Zn_clus"/>
    <property type="match status" value="1"/>
</dbReference>
<dbReference type="SMART" id="SM00066">
    <property type="entry name" value="GAL4"/>
    <property type="match status" value="1"/>
</dbReference>
<evidence type="ECO:0000259" key="5">
    <source>
        <dbReference type="PROSITE" id="PS50048"/>
    </source>
</evidence>
<gene>
    <name evidence="6" type="ORF">SPSK_00999</name>
</gene>
<dbReference type="Gene3D" id="4.10.240.10">
    <property type="entry name" value="Zn(2)-C6 fungal-type DNA-binding domain"/>
    <property type="match status" value="1"/>
</dbReference>
<dbReference type="PANTHER" id="PTHR31001">
    <property type="entry name" value="UNCHARACTERIZED TRANSCRIPTIONAL REGULATORY PROTEIN"/>
    <property type="match status" value="1"/>
</dbReference>
<feature type="region of interest" description="Disordered" evidence="4">
    <location>
        <begin position="18"/>
        <end position="53"/>
    </location>
</feature>
<feature type="region of interest" description="Disordered" evidence="4">
    <location>
        <begin position="95"/>
        <end position="162"/>
    </location>
</feature>
<feature type="compositionally biased region" description="Polar residues" evidence="4">
    <location>
        <begin position="908"/>
        <end position="920"/>
    </location>
</feature>
<organism evidence="6 7">
    <name type="scientific">Sporothrix schenckii 1099-18</name>
    <dbReference type="NCBI Taxonomy" id="1397361"/>
    <lineage>
        <taxon>Eukaryota</taxon>
        <taxon>Fungi</taxon>
        <taxon>Dikarya</taxon>
        <taxon>Ascomycota</taxon>
        <taxon>Pezizomycotina</taxon>
        <taxon>Sordariomycetes</taxon>
        <taxon>Sordariomycetidae</taxon>
        <taxon>Ophiostomatales</taxon>
        <taxon>Ophiostomataceae</taxon>
        <taxon>Sporothrix</taxon>
    </lineage>
</organism>
<evidence type="ECO:0000256" key="4">
    <source>
        <dbReference type="SAM" id="MobiDB-lite"/>
    </source>
</evidence>
<reference evidence="6 7" key="2">
    <citation type="journal article" date="2015" name="Eukaryot. Cell">
        <title>Asexual propagation of a virulent clone complex in a human and feline outbreak of sporotrichosis.</title>
        <authorList>
            <person name="Teixeira Mde M."/>
            <person name="Rodrigues A.M."/>
            <person name="Tsui C.K."/>
            <person name="de Almeida L.G."/>
            <person name="Van Diepeningen A.D."/>
            <person name="van den Ende B.G."/>
            <person name="Fernandes G.F."/>
            <person name="Kano R."/>
            <person name="Hamelin R.C."/>
            <person name="Lopes-Bezerra L.M."/>
            <person name="Vasconcelos A.T."/>
            <person name="de Hoog S."/>
            <person name="de Camargo Z.P."/>
            <person name="Felipe M.S."/>
        </authorList>
    </citation>
    <scope>NUCLEOTIDE SEQUENCE [LARGE SCALE GENOMIC DNA]</scope>
    <source>
        <strain evidence="6 7">1099-18</strain>
    </source>
</reference>
<dbReference type="CDD" id="cd12148">
    <property type="entry name" value="fungal_TF_MHR"/>
    <property type="match status" value="1"/>
</dbReference>
<dbReference type="InterPro" id="IPR007219">
    <property type="entry name" value="XnlR_reg_dom"/>
</dbReference>
<feature type="region of interest" description="Disordered" evidence="4">
    <location>
        <begin position="179"/>
        <end position="225"/>
    </location>
</feature>
<name>A0A0F2LZ84_SPOSC</name>
<dbReference type="KEGG" id="ssck:SPSK_00999"/>
<accession>A0A0F2LZ84</accession>
<dbReference type="GO" id="GO:0003677">
    <property type="term" value="F:DNA binding"/>
    <property type="evidence" value="ECO:0007669"/>
    <property type="project" value="InterPro"/>
</dbReference>
<reference evidence="6 7" key="1">
    <citation type="journal article" date="2014" name="BMC Genomics">
        <title>Comparative genomics of the major fungal agents of human and animal Sporotrichosis: Sporothrix schenckii and Sporothrix brasiliensis.</title>
        <authorList>
            <person name="Teixeira M.M."/>
            <person name="de Almeida L.G."/>
            <person name="Kubitschek-Barreira P."/>
            <person name="Alves F.L."/>
            <person name="Kioshima E.S."/>
            <person name="Abadio A.K."/>
            <person name="Fernandes L."/>
            <person name="Derengowski L.S."/>
            <person name="Ferreira K.S."/>
            <person name="Souza R.C."/>
            <person name="Ruiz J.C."/>
            <person name="de Andrade N.C."/>
            <person name="Paes H.C."/>
            <person name="Nicola A.M."/>
            <person name="Albuquerque P."/>
            <person name="Gerber A.L."/>
            <person name="Martins V.P."/>
            <person name="Peconick L.D."/>
            <person name="Neto A.V."/>
            <person name="Chaucanez C.B."/>
            <person name="Silva P.A."/>
            <person name="Cunha O.L."/>
            <person name="de Oliveira F.F."/>
            <person name="dos Santos T.C."/>
            <person name="Barros A.L."/>
            <person name="Soares M.A."/>
            <person name="de Oliveira L.M."/>
            <person name="Marini M.M."/>
            <person name="Villalobos-Duno H."/>
            <person name="Cunha M.M."/>
            <person name="de Hoog S."/>
            <person name="da Silveira J.F."/>
            <person name="Henrissat B."/>
            <person name="Nino-Vega G.A."/>
            <person name="Cisalpino P.S."/>
            <person name="Mora-Montes H.M."/>
            <person name="Almeida S.R."/>
            <person name="Stajich J.E."/>
            <person name="Lopes-Bezerra L.M."/>
            <person name="Vasconcelos A.T."/>
            <person name="Felipe M.S."/>
        </authorList>
    </citation>
    <scope>NUCLEOTIDE SEQUENCE [LARGE SCALE GENOMIC DNA]</scope>
    <source>
        <strain evidence="6 7">1099-18</strain>
    </source>
</reference>
<dbReference type="Pfam" id="PF04082">
    <property type="entry name" value="Fungal_trans"/>
    <property type="match status" value="1"/>
</dbReference>
<dbReference type="SUPFAM" id="SSF57701">
    <property type="entry name" value="Zn2/Cys6 DNA-binding domain"/>
    <property type="match status" value="1"/>
</dbReference>
<dbReference type="GO" id="GO:0006351">
    <property type="term" value="P:DNA-templated transcription"/>
    <property type="evidence" value="ECO:0007669"/>
    <property type="project" value="InterPro"/>
</dbReference>
<protein>
    <recommendedName>
        <fullName evidence="5">Zn(2)-C6 fungal-type domain-containing protein</fullName>
    </recommendedName>
</protein>
<dbReference type="PANTHER" id="PTHR31001:SF50">
    <property type="entry name" value="ZN(II)2CYS6 TRANSCRIPTION FACTOR (EUROFUNG)"/>
    <property type="match status" value="1"/>
</dbReference>
<dbReference type="GeneID" id="27663208"/>
<feature type="region of interest" description="Disordered" evidence="4">
    <location>
        <begin position="748"/>
        <end position="813"/>
    </location>
</feature>
<dbReference type="InterPro" id="IPR036864">
    <property type="entry name" value="Zn2-C6_fun-type_DNA-bd_sf"/>
</dbReference>
<dbReference type="CDD" id="cd00067">
    <property type="entry name" value="GAL4"/>
    <property type="match status" value="1"/>
</dbReference>
<comment type="subcellular location">
    <subcellularLocation>
        <location evidence="1">Nucleus</location>
    </subcellularLocation>
</comment>
<dbReference type="Proteomes" id="UP000033710">
    <property type="component" value="Unassembled WGS sequence"/>
</dbReference>
<feature type="region of interest" description="Disordered" evidence="4">
    <location>
        <begin position="891"/>
        <end position="935"/>
    </location>
</feature>
<dbReference type="GO" id="GO:0000981">
    <property type="term" value="F:DNA-binding transcription factor activity, RNA polymerase II-specific"/>
    <property type="evidence" value="ECO:0007669"/>
    <property type="project" value="InterPro"/>
</dbReference>
<proteinExistence type="predicted"/>
<dbReference type="VEuPathDB" id="FungiDB:SPSK_00999"/>
<feature type="compositionally biased region" description="Low complexity" evidence="4">
    <location>
        <begin position="18"/>
        <end position="29"/>
    </location>
</feature>
<dbReference type="SMART" id="SM00906">
    <property type="entry name" value="Fungal_trans"/>
    <property type="match status" value="1"/>
</dbReference>
<feature type="region of interest" description="Disordered" evidence="4">
    <location>
        <begin position="272"/>
        <end position="295"/>
    </location>
</feature>
<dbReference type="PROSITE" id="PS00463">
    <property type="entry name" value="ZN2_CY6_FUNGAL_1"/>
    <property type="match status" value="1"/>
</dbReference>
<feature type="domain" description="Zn(2)-C6 fungal-type" evidence="5">
    <location>
        <begin position="56"/>
        <end position="85"/>
    </location>
</feature>
<keyword evidence="3" id="KW-0539">Nucleus</keyword>
<evidence type="ECO:0000313" key="6">
    <source>
        <dbReference type="EMBL" id="KJR81201.1"/>
    </source>
</evidence>
<feature type="compositionally biased region" description="Low complexity" evidence="4">
    <location>
        <begin position="780"/>
        <end position="813"/>
    </location>
</feature>
<evidence type="ECO:0000256" key="2">
    <source>
        <dbReference type="ARBA" id="ARBA00022723"/>
    </source>
</evidence>
<feature type="compositionally biased region" description="Low complexity" evidence="4">
    <location>
        <begin position="922"/>
        <end position="935"/>
    </location>
</feature>
<evidence type="ECO:0000256" key="3">
    <source>
        <dbReference type="ARBA" id="ARBA00023242"/>
    </source>
</evidence>
<dbReference type="GO" id="GO:0008270">
    <property type="term" value="F:zinc ion binding"/>
    <property type="evidence" value="ECO:0007669"/>
    <property type="project" value="InterPro"/>
</dbReference>
<keyword evidence="2" id="KW-0479">Metal-binding</keyword>
<feature type="compositionally biased region" description="Low complexity" evidence="4">
    <location>
        <begin position="200"/>
        <end position="223"/>
    </location>
</feature>
<evidence type="ECO:0000313" key="7">
    <source>
        <dbReference type="Proteomes" id="UP000033710"/>
    </source>
</evidence>
<dbReference type="InterPro" id="IPR001138">
    <property type="entry name" value="Zn2Cys6_DnaBD"/>
</dbReference>
<dbReference type="GO" id="GO:0005634">
    <property type="term" value="C:nucleus"/>
    <property type="evidence" value="ECO:0007669"/>
    <property type="project" value="UniProtKB-SubCell"/>
</dbReference>
<sequence length="1065" mass="116631">MTTPAGFDRDRVGSIAAATMSAATTGAPAPISEAEKHATPPVASNAPANTVAKPRSCVTCRQRKVRCDKLSPCSNCRRADIPCVLPSMERPPRWARRLKQQQQRQQQQQQQQQQLQLRQTEHGHLPVAESSSQSPRPNAAYLPSTLPTGSPLGNPDPANPADVSAVLGRLKQLEALVRDLSSSSGSPSSQMPALGPAPPANTTATPTAPTTSATTASSPPAAAFGTVPIQERFGRLILDEDASNRRRYVSSGFWSRITDELDVLRAETGNLADGEHGYYSTDDDSDVDEDGAHDGHQPFSPAGAANAMYATMDTALRTAADRGAFLFGHNLQPPLGDASHYRPLPSQIPFLFQVYIVNVNMLGQVVHVPTINKIVAGLLGDTTASIEQQSGYPKLSPATEALMFAIYYAAIVSMEDEDVVKNFAMTSKELSLKYRMGLELSLAKANFLDSFDLEIVQALVIFLMLCRRYDSPRFVWMMTGLVIRMAKGLGLHRDGCNFGGSLSAYEVEIRRRVWWTVCAIDVRSAEDQGTDLTISPNDFDTRLPLNISDNDISQDSDVTDPPAVRDELTDVTYALLNFEVTRLAQRMMASAAAASKENGPRGDELLDEQNRMLDEVYQKLESVYLRHSPDTTSVIYWTSITITRLFLAKMTLILNLPRLIHERKDSDGASPRENEDLRIRLLSSAIEVAEYNDALKSERACRRWRWLCETYTQWHTIAYLLIETGRRPWDPAVERAWVALHGPHLIPAPPSSALKQQQQQQQQQLHQLAEPQGPARPVDSRAASIGAASSGGASTTNSNKSSKSNKSNTSTDSSTQFFWLPLRRLLARARRHRASELTRLRADTRAARSLEIAYDIAVADGRSRPLSNPGAVDAFRVRWRRLVGLEGGADASQALSTSKSPAAAAGTDITSSNTLNTPDFQSGVPSSGHVSSESSIRGLRNFGDLSEAEYASVSFPAPNSVDAFILNTAGQTPQQQQQHYPREQFAAPVGNKQDLGSSGPLWNNFDPWQIWGTTESTGNSIAQDSTASSNFVKKTPLMFDDDLEIDVDVEPNIDWDHWFSASKGF</sequence>
<dbReference type="AlphaFoldDB" id="A0A0F2LZ84"/>
<comment type="caution">
    <text evidence="6">The sequence shown here is derived from an EMBL/GenBank/DDBJ whole genome shotgun (WGS) entry which is preliminary data.</text>
</comment>
<evidence type="ECO:0000256" key="1">
    <source>
        <dbReference type="ARBA" id="ARBA00004123"/>
    </source>
</evidence>
<dbReference type="RefSeq" id="XP_016583877.1">
    <property type="nucleotide sequence ID" value="XM_016727931.1"/>
</dbReference>
<dbReference type="EMBL" id="AXCR01000011">
    <property type="protein sequence ID" value="KJR81201.1"/>
    <property type="molecule type" value="Genomic_DNA"/>
</dbReference>
<dbReference type="InterPro" id="IPR050613">
    <property type="entry name" value="Sec_Metabolite_Reg"/>
</dbReference>
<dbReference type="PROSITE" id="PS50048">
    <property type="entry name" value="ZN2_CY6_FUNGAL_2"/>
    <property type="match status" value="1"/>
</dbReference>
<dbReference type="OrthoDB" id="3989227at2759"/>